<keyword evidence="2" id="KW-1185">Reference proteome</keyword>
<dbReference type="EMBL" id="OUUY01000035">
    <property type="protein sequence ID" value="SPP99887.1"/>
    <property type="molecule type" value="Genomic_DNA"/>
</dbReference>
<protein>
    <submittedName>
        <fullName evidence="1">ABC-type phosphate/phosphonate transport system periplasmic component-like protein</fullName>
    </submittedName>
</protein>
<accession>A0A2U3QEP5</accession>
<sequence>MTWRFFISSFLLFFVMSCDSPSAKLEKRTYKIGYMICNSEQETLHRFKPLTAYLSKKLGVPFEASAIDTVDFTRKVDTLDFTHTNSLLYVIMKRNQGVEILAAEKAGSNGARARGLIIALKKNGIRSVSNLRDKSIVFGPMLGPTSYMSQLDILLRNGIDPESSLSYSIPPGSYKHEKVIYGVLFGKYDAGAAPLMDFERMVSDGRIDRNDFEIVAEGELIPYCNFGVTQKVDDAFAKRFKQALLGLKKYDTVEIDGEVVKVLDRAMVDGYEDIKDKDFDVVRAMARRTNMPPYQRF</sequence>
<dbReference type="SUPFAM" id="SSF53850">
    <property type="entry name" value="Periplasmic binding protein-like II"/>
    <property type="match status" value="1"/>
</dbReference>
<proteinExistence type="predicted"/>
<name>A0A2U3QEP5_9BACT</name>
<dbReference type="AlphaFoldDB" id="A0A2U3QEP5"/>
<evidence type="ECO:0000313" key="2">
    <source>
        <dbReference type="Proteomes" id="UP000245125"/>
    </source>
</evidence>
<dbReference type="Pfam" id="PF12974">
    <property type="entry name" value="Phosphonate-bd"/>
    <property type="match status" value="1"/>
</dbReference>
<dbReference type="PROSITE" id="PS51257">
    <property type="entry name" value="PROKAR_LIPOPROTEIN"/>
    <property type="match status" value="1"/>
</dbReference>
<evidence type="ECO:0000313" key="1">
    <source>
        <dbReference type="EMBL" id="SPP99887.1"/>
    </source>
</evidence>
<gene>
    <name evidence="1" type="ORF">NBG4_130010</name>
</gene>
<organism evidence="1 2">
    <name type="scientific">Candidatus Sulfobium mesophilum</name>
    <dbReference type="NCBI Taxonomy" id="2016548"/>
    <lineage>
        <taxon>Bacteria</taxon>
        <taxon>Pseudomonadati</taxon>
        <taxon>Nitrospirota</taxon>
        <taxon>Nitrospiria</taxon>
        <taxon>Nitrospirales</taxon>
        <taxon>Nitrospiraceae</taxon>
        <taxon>Candidatus Sulfobium</taxon>
    </lineage>
</organism>
<reference evidence="2" key="1">
    <citation type="submission" date="2018-03" db="EMBL/GenBank/DDBJ databases">
        <authorList>
            <person name="Zecchin S."/>
        </authorList>
    </citation>
    <scope>NUCLEOTIDE SEQUENCE [LARGE SCALE GENOMIC DNA]</scope>
</reference>
<dbReference type="Proteomes" id="UP000245125">
    <property type="component" value="Unassembled WGS sequence"/>
</dbReference>
<dbReference type="PANTHER" id="PTHR35841">
    <property type="entry name" value="PHOSPHONATES-BINDING PERIPLASMIC PROTEIN"/>
    <property type="match status" value="1"/>
</dbReference>
<dbReference type="PANTHER" id="PTHR35841:SF1">
    <property type="entry name" value="PHOSPHONATES-BINDING PERIPLASMIC PROTEIN"/>
    <property type="match status" value="1"/>
</dbReference>
<dbReference type="Gene3D" id="3.40.190.10">
    <property type="entry name" value="Periplasmic binding protein-like II"/>
    <property type="match status" value="2"/>
</dbReference>